<feature type="domain" description="K-box" evidence="8">
    <location>
        <begin position="86"/>
        <end position="176"/>
    </location>
</feature>
<dbReference type="RefSeq" id="XP_020104219.1">
    <property type="nucleotide sequence ID" value="XM_020248630.1"/>
</dbReference>
<dbReference type="Pfam" id="PF00319">
    <property type="entry name" value="SRF-TF"/>
    <property type="match status" value="1"/>
</dbReference>
<dbReference type="Proteomes" id="UP000515123">
    <property type="component" value="Linkage group 15"/>
</dbReference>
<proteinExistence type="predicted"/>
<dbReference type="GO" id="GO:0003700">
    <property type="term" value="F:DNA-binding transcription factor activity"/>
    <property type="evidence" value="ECO:0007669"/>
    <property type="project" value="InterPro"/>
</dbReference>
<sequence length="228" mass="26038">MGRGKIVIRKIDNLTSRQVTFSKRRNGLLKKAKELSILCDAEVGLIVFSSTGRLHEFASSRMKSIIDRYNNTKGEQHQVLSTISEVKFWQREAASLRQQLQDLHKSNRRLIGEELSDLSVKDLQGLEKRVEMSLCSIRKTKEKILRDEIAELNRKGYLVHNENIELHKKANLVYQENIELNNKVQEASGSSGGTTKASIIPFVFTVAEDEEELVHLQLCHPQQQGDRT</sequence>
<keyword evidence="6" id="KW-0175">Coiled coil</keyword>
<evidence type="ECO:0000256" key="3">
    <source>
        <dbReference type="ARBA" id="ARBA00023125"/>
    </source>
</evidence>
<comment type="subcellular location">
    <subcellularLocation>
        <location evidence="1">Nucleus</location>
    </subcellularLocation>
</comment>
<dbReference type="GO" id="GO:0000977">
    <property type="term" value="F:RNA polymerase II transcription regulatory region sequence-specific DNA binding"/>
    <property type="evidence" value="ECO:0007669"/>
    <property type="project" value="InterPro"/>
</dbReference>
<keyword evidence="2" id="KW-0805">Transcription regulation</keyword>
<evidence type="ECO:0000256" key="4">
    <source>
        <dbReference type="ARBA" id="ARBA00023163"/>
    </source>
</evidence>
<evidence type="ECO:0000256" key="6">
    <source>
        <dbReference type="SAM" id="Coils"/>
    </source>
</evidence>
<evidence type="ECO:0000313" key="10">
    <source>
        <dbReference type="RefSeq" id="XP_020104219.1"/>
    </source>
</evidence>
<feature type="coiled-coil region" evidence="6">
    <location>
        <begin position="86"/>
        <end position="113"/>
    </location>
</feature>
<dbReference type="AlphaFoldDB" id="A0A6P5G7A8"/>
<dbReference type="Pfam" id="PF01486">
    <property type="entry name" value="K-box"/>
    <property type="match status" value="1"/>
</dbReference>
<dbReference type="PROSITE" id="PS51297">
    <property type="entry name" value="K_BOX"/>
    <property type="match status" value="1"/>
</dbReference>
<dbReference type="InterPro" id="IPR050142">
    <property type="entry name" value="MADS-box/MEF2_TF"/>
</dbReference>
<feature type="domain" description="MADS-box" evidence="7">
    <location>
        <begin position="1"/>
        <end position="61"/>
    </location>
</feature>
<dbReference type="InterPro" id="IPR036879">
    <property type="entry name" value="TF_MADSbox_sf"/>
</dbReference>
<protein>
    <submittedName>
        <fullName evidence="10">MADS-box transcription factor 23-like</fullName>
    </submittedName>
</protein>
<reference evidence="9" key="1">
    <citation type="journal article" date="2015" name="Nat. Genet.">
        <title>The pineapple genome and the evolution of CAM photosynthesis.</title>
        <authorList>
            <person name="Ming R."/>
            <person name="VanBuren R."/>
            <person name="Wai C.M."/>
            <person name="Tang H."/>
            <person name="Schatz M.C."/>
            <person name="Bowers J.E."/>
            <person name="Lyons E."/>
            <person name="Wang M.L."/>
            <person name="Chen J."/>
            <person name="Biggers E."/>
            <person name="Zhang J."/>
            <person name="Huang L."/>
            <person name="Zhang L."/>
            <person name="Miao W."/>
            <person name="Zhang J."/>
            <person name="Ye Z."/>
            <person name="Miao C."/>
            <person name="Lin Z."/>
            <person name="Wang H."/>
            <person name="Zhou H."/>
            <person name="Yim W.C."/>
            <person name="Priest H.D."/>
            <person name="Zheng C."/>
            <person name="Woodhouse M."/>
            <person name="Edger P.P."/>
            <person name="Guyot R."/>
            <person name="Guo H.B."/>
            <person name="Guo H."/>
            <person name="Zheng G."/>
            <person name="Singh R."/>
            <person name="Sharma A."/>
            <person name="Min X."/>
            <person name="Zheng Y."/>
            <person name="Lee H."/>
            <person name="Gurtowski J."/>
            <person name="Sedlazeck F.J."/>
            <person name="Harkess A."/>
            <person name="McKain M.R."/>
            <person name="Liao Z."/>
            <person name="Fang J."/>
            <person name="Liu J."/>
            <person name="Zhang X."/>
            <person name="Zhang Q."/>
            <person name="Hu W."/>
            <person name="Qin Y."/>
            <person name="Wang K."/>
            <person name="Chen L.Y."/>
            <person name="Shirley N."/>
            <person name="Lin Y.R."/>
            <person name="Liu L.Y."/>
            <person name="Hernandez A.G."/>
            <person name="Wright C.L."/>
            <person name="Bulone V."/>
            <person name="Tuskan G.A."/>
            <person name="Heath K."/>
            <person name="Zee F."/>
            <person name="Moore P.H."/>
            <person name="Sunkar R."/>
            <person name="Leebens-Mack J.H."/>
            <person name="Mockler T."/>
            <person name="Bennetzen J.L."/>
            <person name="Freeling M."/>
            <person name="Sankoff D."/>
            <person name="Paterson A.H."/>
            <person name="Zhu X."/>
            <person name="Yang X."/>
            <person name="Smith J.A."/>
            <person name="Cushman J.C."/>
            <person name="Paull R.E."/>
            <person name="Yu Q."/>
        </authorList>
    </citation>
    <scope>NUCLEOTIDE SEQUENCE [LARGE SCALE GENOMIC DNA]</scope>
    <source>
        <strain evidence="9">cv. F153</strain>
    </source>
</reference>
<dbReference type="PANTHER" id="PTHR48019">
    <property type="entry name" value="SERUM RESPONSE FACTOR HOMOLOG"/>
    <property type="match status" value="1"/>
</dbReference>
<dbReference type="SMART" id="SM00432">
    <property type="entry name" value="MADS"/>
    <property type="match status" value="1"/>
</dbReference>
<evidence type="ECO:0000259" key="8">
    <source>
        <dbReference type="PROSITE" id="PS51297"/>
    </source>
</evidence>
<dbReference type="InterPro" id="IPR033896">
    <property type="entry name" value="MEF2-like_N"/>
</dbReference>
<dbReference type="GO" id="GO:0005634">
    <property type="term" value="C:nucleus"/>
    <property type="evidence" value="ECO:0007669"/>
    <property type="project" value="UniProtKB-SubCell"/>
</dbReference>
<gene>
    <name evidence="10" type="primary">LOC109721180</name>
</gene>
<reference evidence="10" key="2">
    <citation type="submission" date="2025-08" db="UniProtKB">
        <authorList>
            <consortium name="RefSeq"/>
        </authorList>
    </citation>
    <scope>IDENTIFICATION</scope>
    <source>
        <tissue evidence="10">Leaf</tissue>
    </source>
</reference>
<dbReference type="FunFam" id="3.40.1810.10:FF:000003">
    <property type="entry name" value="MADS-box transcription factor MADS-MC"/>
    <property type="match status" value="1"/>
</dbReference>
<dbReference type="PROSITE" id="PS00350">
    <property type="entry name" value="MADS_BOX_1"/>
    <property type="match status" value="1"/>
</dbReference>
<dbReference type="CDD" id="cd00265">
    <property type="entry name" value="MADS_MEF2_like"/>
    <property type="match status" value="1"/>
</dbReference>
<dbReference type="Gene3D" id="3.40.1810.10">
    <property type="entry name" value="Transcription factor, MADS-box"/>
    <property type="match status" value="1"/>
</dbReference>
<evidence type="ECO:0000256" key="5">
    <source>
        <dbReference type="ARBA" id="ARBA00023242"/>
    </source>
</evidence>
<dbReference type="OrthoDB" id="1898716at2759"/>
<keyword evidence="3" id="KW-0238">DNA-binding</keyword>
<dbReference type="PROSITE" id="PS50066">
    <property type="entry name" value="MADS_BOX_2"/>
    <property type="match status" value="1"/>
</dbReference>
<dbReference type="GO" id="GO:0046983">
    <property type="term" value="F:protein dimerization activity"/>
    <property type="evidence" value="ECO:0007669"/>
    <property type="project" value="InterPro"/>
</dbReference>
<dbReference type="PRINTS" id="PR00404">
    <property type="entry name" value="MADSDOMAIN"/>
</dbReference>
<evidence type="ECO:0000259" key="7">
    <source>
        <dbReference type="PROSITE" id="PS50066"/>
    </source>
</evidence>
<dbReference type="GO" id="GO:0045944">
    <property type="term" value="P:positive regulation of transcription by RNA polymerase II"/>
    <property type="evidence" value="ECO:0007669"/>
    <property type="project" value="InterPro"/>
</dbReference>
<evidence type="ECO:0000256" key="1">
    <source>
        <dbReference type="ARBA" id="ARBA00004123"/>
    </source>
</evidence>
<keyword evidence="9" id="KW-1185">Reference proteome</keyword>
<dbReference type="InterPro" id="IPR002487">
    <property type="entry name" value="TF_Kbox"/>
</dbReference>
<keyword evidence="5" id="KW-0539">Nucleus</keyword>
<organism evidence="9 10">
    <name type="scientific">Ananas comosus</name>
    <name type="common">Pineapple</name>
    <name type="synonym">Ananas ananas</name>
    <dbReference type="NCBI Taxonomy" id="4615"/>
    <lineage>
        <taxon>Eukaryota</taxon>
        <taxon>Viridiplantae</taxon>
        <taxon>Streptophyta</taxon>
        <taxon>Embryophyta</taxon>
        <taxon>Tracheophyta</taxon>
        <taxon>Spermatophyta</taxon>
        <taxon>Magnoliopsida</taxon>
        <taxon>Liliopsida</taxon>
        <taxon>Poales</taxon>
        <taxon>Bromeliaceae</taxon>
        <taxon>Bromelioideae</taxon>
        <taxon>Ananas</taxon>
    </lineage>
</organism>
<name>A0A6P5G7A8_ANACO</name>
<accession>A0A6P5G7A8</accession>
<evidence type="ECO:0000256" key="2">
    <source>
        <dbReference type="ARBA" id="ARBA00023015"/>
    </source>
</evidence>
<keyword evidence="4" id="KW-0804">Transcription</keyword>
<dbReference type="GeneID" id="109721180"/>
<evidence type="ECO:0000313" key="9">
    <source>
        <dbReference type="Proteomes" id="UP000515123"/>
    </source>
</evidence>
<dbReference type="InterPro" id="IPR002100">
    <property type="entry name" value="TF_MADSbox"/>
</dbReference>
<dbReference type="SUPFAM" id="SSF55455">
    <property type="entry name" value="SRF-like"/>
    <property type="match status" value="1"/>
</dbReference>